<dbReference type="Pfam" id="PF00534">
    <property type="entry name" value="Glycos_transf_1"/>
    <property type="match status" value="1"/>
</dbReference>
<dbReference type="Proteomes" id="UP001183607">
    <property type="component" value="Unassembled WGS sequence"/>
</dbReference>
<evidence type="ECO:0000256" key="2">
    <source>
        <dbReference type="ARBA" id="ARBA00022679"/>
    </source>
</evidence>
<evidence type="ECO:0000256" key="3">
    <source>
        <dbReference type="SAM" id="MobiDB-lite"/>
    </source>
</evidence>
<evidence type="ECO:0000313" key="6">
    <source>
        <dbReference type="Proteomes" id="UP001183607"/>
    </source>
</evidence>
<comment type="caution">
    <text evidence="5">The sequence shown here is derived from an EMBL/GenBank/DDBJ whole genome shotgun (WGS) entry which is preliminary data.</text>
</comment>
<dbReference type="InterPro" id="IPR001296">
    <property type="entry name" value="Glyco_trans_1"/>
</dbReference>
<evidence type="ECO:0000313" key="5">
    <source>
        <dbReference type="EMBL" id="MDT0416874.1"/>
    </source>
</evidence>
<dbReference type="Gene3D" id="3.40.50.2000">
    <property type="entry name" value="Glycogen Phosphorylase B"/>
    <property type="match status" value="2"/>
</dbReference>
<dbReference type="RefSeq" id="WP_007830100.1">
    <property type="nucleotide sequence ID" value="NZ_JAVRER010000021.1"/>
</dbReference>
<sequence>MRIAFLIHNAYGIGATIRGTAHLSAALAERHDVEVMSVHRVADTPALPFDPRVRLSSLIDMREGTPGYEGDHVLNTGTHRMFPDPAVETGRLRYRTLHDLRLTEWLAWTDADAVIATRPLLNGYLARHGSDRYLRIGQEHLTLASHEPGLRADQNSCLPHLDAFVTLTEADAAAYRTAVPEAADRVHAVPPGSPDLGLTPSLRTSRTIVAAGRLVPGKRYDRLVDAFAKLLPEHPGWTLRIYGRGPEHAALRRRIDRLGLYDDVLLMGAVTPMEPEWAKAAIAAVSSDTEPYGHGILEAMRAGVPVVATDAPHGPARLVAHGVTGLLVPLTGGTDAFAAALGRLMDDQETRDRFGRTARVHAAAHSTEAAAKAYERILDDVHARRTRERAELDALTPRPRKAARAAARLSAPHRAENPRRARSPRKPPRPRTSAAALVTPAGAIEIRPTAPFPGPYTLLLTLRDDPAAREVRLPVPDPGPAVLGRATHRLDEGRWDTYLLAGTTRRRLRAGLVEQGALLGLPPLEDGTGFAHWIPYRTKDGYLAVRAWRRPAHAEIIALETGESGLLVTAQLHGIVRSLPRGAMVRVKAREEGSESFLLAARDQGRGRFGFRLPYVMPLAGHGAPQDVWDFALLPEPGVAPVPLGRVLGDLVDRKRVAVLPYTALEHPAGGTTRVRPFVNVRGDLSLLMRDNGDRTARLPAD</sequence>
<dbReference type="AlphaFoldDB" id="A0ABD5E6A8"/>
<keyword evidence="2 5" id="KW-0808">Transferase</keyword>
<evidence type="ECO:0000256" key="1">
    <source>
        <dbReference type="ARBA" id="ARBA00021292"/>
    </source>
</evidence>
<feature type="compositionally biased region" description="Basic residues" evidence="3">
    <location>
        <begin position="420"/>
        <end position="429"/>
    </location>
</feature>
<protein>
    <recommendedName>
        <fullName evidence="1">D-inositol 3-phosphate glycosyltransferase</fullName>
    </recommendedName>
</protein>
<accession>A0ABD5E6A8</accession>
<feature type="region of interest" description="Disordered" evidence="3">
    <location>
        <begin position="390"/>
        <end position="435"/>
    </location>
</feature>
<dbReference type="PANTHER" id="PTHR12526:SF627">
    <property type="entry name" value="D-RHAMNOSYLTRANSFERASE WBPZ"/>
    <property type="match status" value="1"/>
</dbReference>
<reference evidence="6" key="1">
    <citation type="submission" date="2023-07" db="EMBL/GenBank/DDBJ databases">
        <title>30 novel species of actinomycetes from the DSMZ collection.</title>
        <authorList>
            <person name="Nouioui I."/>
        </authorList>
    </citation>
    <scope>NUCLEOTIDE SEQUENCE [LARGE SCALE GENOMIC DNA]</scope>
    <source>
        <strain evidence="6">DSM 41982</strain>
    </source>
</reference>
<name>A0ABD5E6A8_9ACTN</name>
<evidence type="ECO:0000259" key="4">
    <source>
        <dbReference type="Pfam" id="PF00534"/>
    </source>
</evidence>
<proteinExistence type="predicted"/>
<dbReference type="GO" id="GO:0016757">
    <property type="term" value="F:glycosyltransferase activity"/>
    <property type="evidence" value="ECO:0007669"/>
    <property type="project" value="UniProtKB-KW"/>
</dbReference>
<organism evidence="5 6">
    <name type="scientific">Streptomyces evansiae</name>
    <dbReference type="NCBI Taxonomy" id="3075535"/>
    <lineage>
        <taxon>Bacteria</taxon>
        <taxon>Bacillati</taxon>
        <taxon>Actinomycetota</taxon>
        <taxon>Actinomycetes</taxon>
        <taxon>Kitasatosporales</taxon>
        <taxon>Streptomycetaceae</taxon>
        <taxon>Streptomyces</taxon>
    </lineage>
</organism>
<dbReference type="EMBL" id="JAVRER010000021">
    <property type="protein sequence ID" value="MDT0416874.1"/>
    <property type="molecule type" value="Genomic_DNA"/>
</dbReference>
<dbReference type="SUPFAM" id="SSF53756">
    <property type="entry name" value="UDP-Glycosyltransferase/glycogen phosphorylase"/>
    <property type="match status" value="1"/>
</dbReference>
<feature type="domain" description="Glycosyl transferase family 1" evidence="4">
    <location>
        <begin position="205"/>
        <end position="359"/>
    </location>
</feature>
<keyword evidence="5" id="KW-0328">Glycosyltransferase</keyword>
<dbReference type="PANTHER" id="PTHR12526">
    <property type="entry name" value="GLYCOSYLTRANSFERASE"/>
    <property type="match status" value="1"/>
</dbReference>
<gene>
    <name evidence="5" type="ORF">RM574_15385</name>
</gene>